<reference evidence="10" key="1">
    <citation type="submission" date="2016-01" db="EMBL/GenBank/DDBJ databases">
        <authorList>
            <person name="Husnik F."/>
        </authorList>
    </citation>
    <scope>NUCLEOTIDE SEQUENCE [LARGE SCALE GENOMIC DNA]</scope>
</reference>
<feature type="zinc finger region" description="dksA C4-type" evidence="6">
    <location>
        <begin position="114"/>
        <end position="138"/>
    </location>
</feature>
<dbReference type="RefSeq" id="WP_067498486.1">
    <property type="nucleotide sequence ID" value="NZ_LN999832.1"/>
</dbReference>
<dbReference type="InterPro" id="IPR020458">
    <property type="entry name" value="Znf_DskA_TraR_CS"/>
</dbReference>
<dbReference type="PATRIC" id="fig|1070130.3.peg.799"/>
<dbReference type="HAMAP" id="MF_00926">
    <property type="entry name" value="DksA"/>
    <property type="match status" value="1"/>
</dbReference>
<keyword evidence="3 5" id="KW-0863">Zinc-finger</keyword>
<accession>A0A143WS18</accession>
<dbReference type="SUPFAM" id="SSF57716">
    <property type="entry name" value="Glucocorticoid receptor-like (DNA-binding domain)"/>
    <property type="match status" value="1"/>
</dbReference>
<dbReference type="InterPro" id="IPR048489">
    <property type="entry name" value="DksA_N"/>
</dbReference>
<evidence type="ECO:0000256" key="4">
    <source>
        <dbReference type="ARBA" id="ARBA00022833"/>
    </source>
</evidence>
<proteinExistence type="inferred from homology"/>
<dbReference type="STRING" id="1070130.FVIR_GE00477"/>
<dbReference type="Proteomes" id="UP000095665">
    <property type="component" value="Chromosome I"/>
</dbReference>
<feature type="binding site" evidence="5">
    <location>
        <position position="138"/>
    </location>
    <ligand>
        <name>Zn(2+)</name>
        <dbReference type="ChEBI" id="CHEBI:29105"/>
    </ligand>
</feature>
<comment type="subcellular location">
    <subcellularLocation>
        <location evidence="5">Cytoplasm</location>
    </subcellularLocation>
</comment>
<evidence type="ECO:0000313" key="9">
    <source>
        <dbReference type="EMBL" id="CUX96317.1"/>
    </source>
</evidence>
<organism evidence="9 10">
    <name type="scientific">Candidatus Gullanella endobia</name>
    <dbReference type="NCBI Taxonomy" id="1070130"/>
    <lineage>
        <taxon>Bacteria</taxon>
        <taxon>Pseudomonadati</taxon>
        <taxon>Pseudomonadota</taxon>
        <taxon>Gammaproteobacteria</taxon>
        <taxon>Enterobacterales</taxon>
        <taxon>Enterobacteriaceae</taxon>
        <taxon>Candidatus Gullanella</taxon>
    </lineage>
</organism>
<gene>
    <name evidence="5 9" type="primary">dksA</name>
    <name evidence="9" type="ORF">FVIR_GE00477</name>
</gene>
<feature type="binding site" evidence="5">
    <location>
        <position position="135"/>
    </location>
    <ligand>
        <name>Zn(2+)</name>
        <dbReference type="ChEBI" id="CHEBI:29105"/>
    </ligand>
</feature>
<dbReference type="InterPro" id="IPR000962">
    <property type="entry name" value="Znf_DskA_TraR"/>
</dbReference>
<name>A0A143WS18_9ENTR</name>
<dbReference type="NCBIfam" id="TIGR02420">
    <property type="entry name" value="dksA"/>
    <property type="match status" value="1"/>
</dbReference>
<keyword evidence="1 5" id="KW-0963">Cytoplasm</keyword>
<evidence type="ECO:0000256" key="3">
    <source>
        <dbReference type="ARBA" id="ARBA00022771"/>
    </source>
</evidence>
<dbReference type="OrthoDB" id="9803742at2"/>
<dbReference type="SUPFAM" id="SSF109635">
    <property type="entry name" value="DnaK suppressor protein DksA, alpha-hairpin domain"/>
    <property type="match status" value="1"/>
</dbReference>
<dbReference type="GO" id="GO:0008270">
    <property type="term" value="F:zinc ion binding"/>
    <property type="evidence" value="ECO:0007669"/>
    <property type="project" value="UniProtKB-UniRule"/>
</dbReference>
<evidence type="ECO:0000256" key="6">
    <source>
        <dbReference type="PROSITE-ProRule" id="PRU00510"/>
    </source>
</evidence>
<dbReference type="KEGG" id="ged:FVIR_GE00477"/>
<evidence type="ECO:0000259" key="7">
    <source>
        <dbReference type="Pfam" id="PF01258"/>
    </source>
</evidence>
<evidence type="ECO:0000256" key="5">
    <source>
        <dbReference type="HAMAP-Rule" id="MF_00926"/>
    </source>
</evidence>
<dbReference type="Pfam" id="PF01258">
    <property type="entry name" value="zf-dskA_traR"/>
    <property type="match status" value="1"/>
</dbReference>
<keyword evidence="4 5" id="KW-0862">Zinc</keyword>
<feature type="domain" description="Zinc finger DksA/TraR C4-type" evidence="7">
    <location>
        <begin position="110"/>
        <end position="139"/>
    </location>
</feature>
<comment type="similarity">
    <text evidence="5">Belongs to the DksA family.</text>
</comment>
<dbReference type="InterPro" id="IPR012784">
    <property type="entry name" value="DksA_RNA_pol-bd"/>
</dbReference>
<dbReference type="GO" id="GO:0005737">
    <property type="term" value="C:cytoplasm"/>
    <property type="evidence" value="ECO:0007669"/>
    <property type="project" value="UniProtKB-SubCell"/>
</dbReference>
<feature type="binding site" evidence="5">
    <location>
        <position position="114"/>
    </location>
    <ligand>
        <name>Zn(2+)</name>
        <dbReference type="ChEBI" id="CHEBI:29105"/>
    </ligand>
</feature>
<keyword evidence="10" id="KW-1185">Reference proteome</keyword>
<dbReference type="EMBL" id="LN999832">
    <property type="protein sequence ID" value="CUX96317.1"/>
    <property type="molecule type" value="Genomic_DNA"/>
</dbReference>
<dbReference type="GO" id="GO:0010468">
    <property type="term" value="P:regulation of gene expression"/>
    <property type="evidence" value="ECO:0007669"/>
    <property type="project" value="UniProtKB-UniRule"/>
</dbReference>
<evidence type="ECO:0000256" key="2">
    <source>
        <dbReference type="ARBA" id="ARBA00022723"/>
    </source>
</evidence>
<dbReference type="InterPro" id="IPR037187">
    <property type="entry name" value="DnaK_N"/>
</dbReference>
<dbReference type="PROSITE" id="PS51128">
    <property type="entry name" value="ZF_DKSA_2"/>
    <property type="match status" value="1"/>
</dbReference>
<dbReference type="AlphaFoldDB" id="A0A143WS18"/>
<evidence type="ECO:0000313" key="10">
    <source>
        <dbReference type="Proteomes" id="UP000095665"/>
    </source>
</evidence>
<sequence length="151" mass="17684">MQEIKNRKISSLSILAIAGVKPYQKKSGEKYMNEAQLLHFKCILKAWRNQLGDEIKRTISYMQDKTTNFPDPVDRAAKEEEFNFELLNRDRERKLIKKIEKTLNKVKTNDFGFCESCGMEIGINRLEARPTADLCIDCKILDEIREKQLIR</sequence>
<comment type="subunit">
    <text evidence="5">Interacts directly with the RNA polymerase.</text>
</comment>
<keyword evidence="2 5" id="KW-0479">Metal-binding</keyword>
<protein>
    <recommendedName>
        <fullName evidence="5">RNA polymerase-binding transcription factor DksA</fullName>
    </recommendedName>
</protein>
<comment type="function">
    <text evidence="5">Transcription factor that acts by binding directly to the RNA polymerase (RNAP). Required for negative regulation of rRNA expression and positive regulation of several amino acid biosynthesis promoters. Also required for regulation of fis expression.</text>
</comment>
<feature type="domain" description="DnaK suppressor protein DksA N-terminal" evidence="8">
    <location>
        <begin position="36"/>
        <end position="106"/>
    </location>
</feature>
<dbReference type="PANTHER" id="PTHR33823:SF2">
    <property type="entry name" value="RNA POLYMERASE-BINDING TRANSCRIPTION FACTOR DKSA"/>
    <property type="match status" value="1"/>
</dbReference>
<feature type="binding site" evidence="5">
    <location>
        <position position="117"/>
    </location>
    <ligand>
        <name>Zn(2+)</name>
        <dbReference type="ChEBI" id="CHEBI:29105"/>
    </ligand>
</feature>
<dbReference type="Pfam" id="PF21157">
    <property type="entry name" value="DksA_N"/>
    <property type="match status" value="1"/>
</dbReference>
<evidence type="ECO:0000259" key="8">
    <source>
        <dbReference type="Pfam" id="PF21157"/>
    </source>
</evidence>
<dbReference type="PROSITE" id="PS01102">
    <property type="entry name" value="ZF_DKSA_1"/>
    <property type="match status" value="1"/>
</dbReference>
<dbReference type="PANTHER" id="PTHR33823">
    <property type="entry name" value="RNA POLYMERASE-BINDING TRANSCRIPTION FACTOR DKSA-RELATED"/>
    <property type="match status" value="1"/>
</dbReference>
<evidence type="ECO:0000256" key="1">
    <source>
        <dbReference type="ARBA" id="ARBA00022490"/>
    </source>
</evidence>
<dbReference type="Gene3D" id="1.20.120.910">
    <property type="entry name" value="DksA, coiled-coil domain"/>
    <property type="match status" value="1"/>
</dbReference>